<evidence type="ECO:0000313" key="11">
    <source>
        <dbReference type="EMBL" id="KAJ9551723.1"/>
    </source>
</evidence>
<keyword evidence="4" id="KW-0805">Transcription regulation</keyword>
<proteinExistence type="predicted"/>
<dbReference type="GO" id="GO:0003700">
    <property type="term" value="F:DNA-binding transcription factor activity"/>
    <property type="evidence" value="ECO:0007669"/>
    <property type="project" value="InterPro"/>
</dbReference>
<dbReference type="GO" id="GO:0048262">
    <property type="term" value="P:determination of dorsal/ventral asymmetry"/>
    <property type="evidence" value="ECO:0007669"/>
    <property type="project" value="UniProtKB-ARBA"/>
</dbReference>
<dbReference type="SUPFAM" id="SSF46689">
    <property type="entry name" value="Homeodomain-like"/>
    <property type="match status" value="2"/>
</dbReference>
<dbReference type="AlphaFoldDB" id="A0AA38TJM1"/>
<sequence>MVYEQTDSWRLSFESSVRTFAKDKVHRSRFLFSSDLMTDKHGILAPMGCEPLEGFILLVLDIRETISKSVCMASSSMFSHGSGSWTVKQNKDFEDALAVFDKDTPDRWHNIAKAVGGKTVEEVKRHYEILLRDLKIIESECFGYMASNSTSSDSWTAKQNKDFEDALAVFDKDTPDHWHNIAKAVGDKTPEEVKRHYEILLQDLEDIESANSNICEAEEREDGSRRTTRYDIDMTKCIYCGFCQEACPVDAIVEGPNFEFATETHEELLYDKEKLLENGDRWETEIAENLRSESLYR</sequence>
<reference evidence="11" key="1">
    <citation type="submission" date="2023-03" db="EMBL/GenBank/DDBJ databases">
        <title>Chromosome-scale reference genome and RAD-based genetic map of yellow starthistle (Centaurea solstitialis) reveal putative structural variation and QTLs associated with invader traits.</title>
        <authorList>
            <person name="Reatini B."/>
            <person name="Cang F.A."/>
            <person name="Jiang Q."/>
            <person name="Mckibben M.T.W."/>
            <person name="Barker M.S."/>
            <person name="Rieseberg L.H."/>
            <person name="Dlugosch K.M."/>
        </authorList>
    </citation>
    <scope>NUCLEOTIDE SEQUENCE</scope>
    <source>
        <strain evidence="11">CAN-66</strain>
        <tissue evidence="11">Leaf</tissue>
    </source>
</reference>
<evidence type="ECO:0000259" key="9">
    <source>
        <dbReference type="PROSITE" id="PS51293"/>
    </source>
</evidence>
<dbReference type="PROSITE" id="PS50090">
    <property type="entry name" value="MYB_LIKE"/>
    <property type="match status" value="2"/>
</dbReference>
<comment type="caution">
    <text evidence="11">The sequence shown here is derived from an EMBL/GenBank/DDBJ whole genome shotgun (WGS) entry which is preliminary data.</text>
</comment>
<dbReference type="InterPro" id="IPR017896">
    <property type="entry name" value="4Fe4S_Fe-S-bd"/>
</dbReference>
<protein>
    <submittedName>
        <fullName evidence="11">Uncharacterized protein</fullName>
    </submittedName>
</protein>
<gene>
    <name evidence="11" type="ORF">OSB04_015768</name>
</gene>
<keyword evidence="12" id="KW-1185">Reference proteome</keyword>
<dbReference type="Proteomes" id="UP001172457">
    <property type="component" value="Chromosome 4"/>
</dbReference>
<dbReference type="PROSITE" id="PS00198">
    <property type="entry name" value="4FE4S_FER_1"/>
    <property type="match status" value="1"/>
</dbReference>
<dbReference type="InterPro" id="IPR017884">
    <property type="entry name" value="SANT_dom"/>
</dbReference>
<feature type="domain" description="4Fe-4S ferredoxin-type" evidence="10">
    <location>
        <begin position="228"/>
        <end position="257"/>
    </location>
</feature>
<dbReference type="EMBL" id="JARYMX010000004">
    <property type="protein sequence ID" value="KAJ9551723.1"/>
    <property type="molecule type" value="Genomic_DNA"/>
</dbReference>
<evidence type="ECO:0000256" key="1">
    <source>
        <dbReference type="ARBA" id="ARBA00004123"/>
    </source>
</evidence>
<feature type="domain" description="Myb-like" evidence="8">
    <location>
        <begin position="83"/>
        <end position="131"/>
    </location>
</feature>
<organism evidence="11 12">
    <name type="scientific">Centaurea solstitialis</name>
    <name type="common">yellow star-thistle</name>
    <dbReference type="NCBI Taxonomy" id="347529"/>
    <lineage>
        <taxon>Eukaryota</taxon>
        <taxon>Viridiplantae</taxon>
        <taxon>Streptophyta</taxon>
        <taxon>Embryophyta</taxon>
        <taxon>Tracheophyta</taxon>
        <taxon>Spermatophyta</taxon>
        <taxon>Magnoliopsida</taxon>
        <taxon>eudicotyledons</taxon>
        <taxon>Gunneridae</taxon>
        <taxon>Pentapetalae</taxon>
        <taxon>asterids</taxon>
        <taxon>campanulids</taxon>
        <taxon>Asterales</taxon>
        <taxon>Asteraceae</taxon>
        <taxon>Carduoideae</taxon>
        <taxon>Cardueae</taxon>
        <taxon>Centaureinae</taxon>
        <taxon>Centaurea</taxon>
    </lineage>
</organism>
<name>A0AA38TJM1_9ASTR</name>
<evidence type="ECO:0000256" key="4">
    <source>
        <dbReference type="ARBA" id="ARBA00023015"/>
    </source>
</evidence>
<dbReference type="GO" id="GO:0009908">
    <property type="term" value="P:flower development"/>
    <property type="evidence" value="ECO:0007669"/>
    <property type="project" value="UniProtKB-ARBA"/>
</dbReference>
<dbReference type="FunFam" id="1.10.10.60:FF:000154">
    <property type="entry name" value="Transcription factor SRM1"/>
    <property type="match status" value="2"/>
</dbReference>
<dbReference type="InterPro" id="IPR044636">
    <property type="entry name" value="RADIALIS-like"/>
</dbReference>
<dbReference type="Gene3D" id="3.30.70.3270">
    <property type="match status" value="1"/>
</dbReference>
<dbReference type="Pfam" id="PF00037">
    <property type="entry name" value="Fer4"/>
    <property type="match status" value="1"/>
</dbReference>
<dbReference type="InterPro" id="IPR001005">
    <property type="entry name" value="SANT/Myb"/>
</dbReference>
<keyword evidence="3" id="KW-0934">Plastid</keyword>
<dbReference type="InterPro" id="IPR009057">
    <property type="entry name" value="Homeodomain-like_sf"/>
</dbReference>
<dbReference type="SMART" id="SM00717">
    <property type="entry name" value="SANT"/>
    <property type="match status" value="2"/>
</dbReference>
<dbReference type="CDD" id="cd00167">
    <property type="entry name" value="SANT"/>
    <property type="match status" value="2"/>
</dbReference>
<comment type="subcellular location">
    <subcellularLocation>
        <location evidence="1">Nucleus</location>
    </subcellularLocation>
</comment>
<feature type="domain" description="Myb-like" evidence="8">
    <location>
        <begin position="147"/>
        <end position="201"/>
    </location>
</feature>
<dbReference type="PROSITE" id="PS51293">
    <property type="entry name" value="SANT"/>
    <property type="match status" value="2"/>
</dbReference>
<dbReference type="PANTHER" id="PTHR43952:SF68">
    <property type="entry name" value="PROTEIN RADIALIS-LIKE 1"/>
    <property type="match status" value="1"/>
</dbReference>
<dbReference type="PANTHER" id="PTHR43952">
    <property type="entry name" value="MYB FAMILY TRANSCRIPTION FACTOR-RELATED"/>
    <property type="match status" value="1"/>
</dbReference>
<evidence type="ECO:0000256" key="6">
    <source>
        <dbReference type="ARBA" id="ARBA00023163"/>
    </source>
</evidence>
<evidence type="ECO:0000313" key="12">
    <source>
        <dbReference type="Proteomes" id="UP001172457"/>
    </source>
</evidence>
<feature type="domain" description="SANT" evidence="9">
    <location>
        <begin position="150"/>
        <end position="197"/>
    </location>
</feature>
<dbReference type="SUPFAM" id="SSF54862">
    <property type="entry name" value="4Fe-4S ferredoxins"/>
    <property type="match status" value="1"/>
</dbReference>
<evidence type="ECO:0000256" key="7">
    <source>
        <dbReference type="ARBA" id="ARBA00023242"/>
    </source>
</evidence>
<accession>A0AA38TJM1</accession>
<keyword evidence="2" id="KW-0150">Chloroplast</keyword>
<keyword evidence="5" id="KW-0793">Thylakoid</keyword>
<evidence type="ECO:0000256" key="5">
    <source>
        <dbReference type="ARBA" id="ARBA00023078"/>
    </source>
</evidence>
<dbReference type="PROSITE" id="PS51379">
    <property type="entry name" value="4FE4S_FER_2"/>
    <property type="match status" value="1"/>
</dbReference>
<evidence type="ECO:0000259" key="8">
    <source>
        <dbReference type="PROSITE" id="PS50090"/>
    </source>
</evidence>
<keyword evidence="6" id="KW-0804">Transcription</keyword>
<evidence type="ECO:0000256" key="2">
    <source>
        <dbReference type="ARBA" id="ARBA00022528"/>
    </source>
</evidence>
<dbReference type="InterPro" id="IPR017900">
    <property type="entry name" value="4Fe4S_Fe_S_CS"/>
</dbReference>
<evidence type="ECO:0000259" key="10">
    <source>
        <dbReference type="PROSITE" id="PS51379"/>
    </source>
</evidence>
<feature type="domain" description="SANT" evidence="9">
    <location>
        <begin position="80"/>
        <end position="135"/>
    </location>
</feature>
<evidence type="ECO:0000256" key="3">
    <source>
        <dbReference type="ARBA" id="ARBA00022640"/>
    </source>
</evidence>
<dbReference type="GO" id="GO:0005634">
    <property type="term" value="C:nucleus"/>
    <property type="evidence" value="ECO:0007669"/>
    <property type="project" value="UniProtKB-SubCell"/>
</dbReference>
<dbReference type="Gene3D" id="1.10.10.60">
    <property type="entry name" value="Homeodomain-like"/>
    <property type="match status" value="2"/>
</dbReference>
<keyword evidence="7" id="KW-0539">Nucleus</keyword>